<proteinExistence type="predicted"/>
<gene>
    <name evidence="1" type="ORF">M23134_02142</name>
</gene>
<dbReference type="OrthoDB" id="679797at2"/>
<accession>A1ZNC1</accession>
<organism evidence="1 2">
    <name type="scientific">Microscilla marina ATCC 23134</name>
    <dbReference type="NCBI Taxonomy" id="313606"/>
    <lineage>
        <taxon>Bacteria</taxon>
        <taxon>Pseudomonadati</taxon>
        <taxon>Bacteroidota</taxon>
        <taxon>Cytophagia</taxon>
        <taxon>Cytophagales</taxon>
        <taxon>Microscillaceae</taxon>
        <taxon>Microscilla</taxon>
    </lineage>
</organism>
<keyword evidence="2" id="KW-1185">Reference proteome</keyword>
<evidence type="ECO:0000313" key="2">
    <source>
        <dbReference type="Proteomes" id="UP000004095"/>
    </source>
</evidence>
<name>A1ZNC1_MICM2</name>
<dbReference type="EMBL" id="AAWS01000018">
    <property type="protein sequence ID" value="EAY28032.1"/>
    <property type="molecule type" value="Genomic_DNA"/>
</dbReference>
<sequence>MTNIEVVCIDDTNRPNEVPTSRWVKKGKKYHIVEIAKMMAQGGVYGCKLAEIDNDDLAPYQYFRLSRFAISLGIFDEEEMLEEIDISELTEVLVPAEQTNA</sequence>
<protein>
    <submittedName>
        <fullName evidence="1">Uncharacterized protein</fullName>
    </submittedName>
</protein>
<dbReference type="RefSeq" id="WP_004155942.1">
    <property type="nucleotide sequence ID" value="NZ_AAWS01000018.1"/>
</dbReference>
<evidence type="ECO:0000313" key="1">
    <source>
        <dbReference type="EMBL" id="EAY28032.1"/>
    </source>
</evidence>
<reference evidence="1 2" key="1">
    <citation type="submission" date="2007-01" db="EMBL/GenBank/DDBJ databases">
        <authorList>
            <person name="Haygood M."/>
            <person name="Podell S."/>
            <person name="Anderson C."/>
            <person name="Hopkinson B."/>
            <person name="Roe K."/>
            <person name="Barbeau K."/>
            <person name="Gaasterland T."/>
            <person name="Ferriera S."/>
            <person name="Johnson J."/>
            <person name="Kravitz S."/>
            <person name="Beeson K."/>
            <person name="Sutton G."/>
            <person name="Rogers Y.-H."/>
            <person name="Friedman R."/>
            <person name="Frazier M."/>
            <person name="Venter J.C."/>
        </authorList>
    </citation>
    <scope>NUCLEOTIDE SEQUENCE [LARGE SCALE GENOMIC DNA]</scope>
    <source>
        <strain evidence="1 2">ATCC 23134</strain>
    </source>
</reference>
<dbReference type="AlphaFoldDB" id="A1ZNC1"/>
<dbReference type="Proteomes" id="UP000004095">
    <property type="component" value="Unassembled WGS sequence"/>
</dbReference>
<comment type="caution">
    <text evidence="1">The sequence shown here is derived from an EMBL/GenBank/DDBJ whole genome shotgun (WGS) entry which is preliminary data.</text>
</comment>